<sequence>MSEFKLINSNEPVPGAGIPPPEFILKATPVTDVWAKAPSTISFNAPIFYQEIPLESFKRASVEFNAKWVQKYDQGGLIMVLNKTDGSQKWVKAGIEMTHGKPHISVVCKDRWADWSIRPVPSESQSAKLEFVREADDSLWIYLVEGEQKSPIREVTWIFFEENVQETWAGVYAARPSEDGGELAVNFGNLVIDLA</sequence>
<dbReference type="PANTHER" id="PTHR35332:SF2">
    <property type="entry name" value="REGULATION OF ENOLASE PROTEIN 1"/>
    <property type="match status" value="1"/>
</dbReference>
<dbReference type="SUPFAM" id="SSF49899">
    <property type="entry name" value="Concanavalin A-like lectins/glucanases"/>
    <property type="match status" value="1"/>
</dbReference>
<dbReference type="PANTHER" id="PTHR35332">
    <property type="entry name" value="REGULATION OF ENOLASE PROTEIN 1"/>
    <property type="match status" value="1"/>
</dbReference>
<organism evidence="1 2">
    <name type="scientific">Penicillium malachiteum</name>
    <dbReference type="NCBI Taxonomy" id="1324776"/>
    <lineage>
        <taxon>Eukaryota</taxon>
        <taxon>Fungi</taxon>
        <taxon>Dikarya</taxon>
        <taxon>Ascomycota</taxon>
        <taxon>Pezizomycotina</taxon>
        <taxon>Eurotiomycetes</taxon>
        <taxon>Eurotiomycetidae</taxon>
        <taxon>Eurotiales</taxon>
        <taxon>Aspergillaceae</taxon>
        <taxon>Penicillium</taxon>
    </lineage>
</organism>
<evidence type="ECO:0000313" key="2">
    <source>
        <dbReference type="Proteomes" id="UP001215712"/>
    </source>
</evidence>
<evidence type="ECO:0000313" key="1">
    <source>
        <dbReference type="EMBL" id="KAJ5724948.1"/>
    </source>
</evidence>
<dbReference type="EMBL" id="JAQJAN010000008">
    <property type="protein sequence ID" value="KAJ5724948.1"/>
    <property type="molecule type" value="Genomic_DNA"/>
</dbReference>
<dbReference type="Proteomes" id="UP001215712">
    <property type="component" value="Unassembled WGS sequence"/>
</dbReference>
<reference evidence="1" key="2">
    <citation type="submission" date="2023-01" db="EMBL/GenBank/DDBJ databases">
        <authorList>
            <person name="Petersen C."/>
        </authorList>
    </citation>
    <scope>NUCLEOTIDE SEQUENCE</scope>
    <source>
        <strain evidence="1">IBT 17514</strain>
    </source>
</reference>
<keyword evidence="2" id="KW-1185">Reference proteome</keyword>
<accession>A0AAD6HKZ8</accession>
<protein>
    <submittedName>
        <fullName evidence="1">Uncharacterized protein</fullName>
    </submittedName>
</protein>
<dbReference type="Pfam" id="PF07081">
    <property type="entry name" value="DUF1349"/>
    <property type="match status" value="1"/>
</dbReference>
<dbReference type="Gene3D" id="2.60.120.200">
    <property type="match status" value="1"/>
</dbReference>
<dbReference type="AlphaFoldDB" id="A0AAD6HKZ8"/>
<dbReference type="InterPro" id="IPR013320">
    <property type="entry name" value="ConA-like_dom_sf"/>
</dbReference>
<comment type="caution">
    <text evidence="1">The sequence shown here is derived from an EMBL/GenBank/DDBJ whole genome shotgun (WGS) entry which is preliminary data.</text>
</comment>
<reference evidence="1" key="1">
    <citation type="journal article" date="2023" name="IMA Fungus">
        <title>Comparative genomic study of the Penicillium genus elucidates a diverse pangenome and 15 lateral gene transfer events.</title>
        <authorList>
            <person name="Petersen C."/>
            <person name="Sorensen T."/>
            <person name="Nielsen M.R."/>
            <person name="Sondergaard T.E."/>
            <person name="Sorensen J.L."/>
            <person name="Fitzpatrick D.A."/>
            <person name="Frisvad J.C."/>
            <person name="Nielsen K.L."/>
        </authorList>
    </citation>
    <scope>NUCLEOTIDE SEQUENCE</scope>
    <source>
        <strain evidence="1">IBT 17514</strain>
    </source>
</reference>
<proteinExistence type="predicted"/>
<name>A0AAD6HKZ8_9EURO</name>
<gene>
    <name evidence="1" type="ORF">N7493_006676</name>
</gene>
<dbReference type="InterPro" id="IPR009784">
    <property type="entry name" value="DUF1349"/>
</dbReference>